<feature type="compositionally biased region" description="Low complexity" evidence="6">
    <location>
        <begin position="1009"/>
        <end position="1029"/>
    </location>
</feature>
<dbReference type="GO" id="GO:0005874">
    <property type="term" value="C:microtubule"/>
    <property type="evidence" value="ECO:0007669"/>
    <property type="project" value="TreeGrafter"/>
</dbReference>
<keyword evidence="3" id="KW-0813">Transport</keyword>
<keyword evidence="4" id="KW-0342">GTP-binding</keyword>
<feature type="region of interest" description="Disordered" evidence="6">
    <location>
        <begin position="941"/>
        <end position="984"/>
    </location>
</feature>
<dbReference type="GO" id="GO:0005525">
    <property type="term" value="F:GTP binding"/>
    <property type="evidence" value="ECO:0007669"/>
    <property type="project" value="InterPro"/>
</dbReference>
<dbReference type="Pfam" id="PF13634">
    <property type="entry name" value="Nucleoporin_FG"/>
    <property type="match status" value="3"/>
</dbReference>
<feature type="compositionally biased region" description="Low complexity" evidence="6">
    <location>
        <begin position="1213"/>
        <end position="1229"/>
    </location>
</feature>
<evidence type="ECO:0008006" key="11">
    <source>
        <dbReference type="Google" id="ProtNLM"/>
    </source>
</evidence>
<evidence type="ECO:0000259" key="8">
    <source>
        <dbReference type="PROSITE" id="PS51718"/>
    </source>
</evidence>
<dbReference type="PROSITE" id="PS51388">
    <property type="entry name" value="GED"/>
    <property type="match status" value="1"/>
</dbReference>
<dbReference type="PANTHER" id="PTHR11566">
    <property type="entry name" value="DYNAMIN"/>
    <property type="match status" value="1"/>
</dbReference>
<dbReference type="GO" id="GO:0005739">
    <property type="term" value="C:mitochondrion"/>
    <property type="evidence" value="ECO:0007669"/>
    <property type="project" value="TreeGrafter"/>
</dbReference>
<organism evidence="9 10">
    <name type="scientific">Trichoderma gamsii</name>
    <dbReference type="NCBI Taxonomy" id="398673"/>
    <lineage>
        <taxon>Eukaryota</taxon>
        <taxon>Fungi</taxon>
        <taxon>Dikarya</taxon>
        <taxon>Ascomycota</taxon>
        <taxon>Pezizomycotina</taxon>
        <taxon>Sordariomycetes</taxon>
        <taxon>Hypocreomycetidae</taxon>
        <taxon>Hypocreales</taxon>
        <taxon>Hypocreaceae</taxon>
        <taxon>Trichoderma</taxon>
    </lineage>
</organism>
<keyword evidence="3" id="KW-0906">Nuclear pore complex</keyword>
<keyword evidence="2" id="KW-0547">Nucleotide-binding</keyword>
<dbReference type="Pfam" id="PF00350">
    <property type="entry name" value="Dynamin_N"/>
    <property type="match status" value="1"/>
</dbReference>
<feature type="region of interest" description="Disordered" evidence="6">
    <location>
        <begin position="1006"/>
        <end position="1029"/>
    </location>
</feature>
<feature type="domain" description="Dynamin-type G" evidence="8">
    <location>
        <begin position="28"/>
        <end position="323"/>
    </location>
</feature>
<dbReference type="SMART" id="SM00053">
    <property type="entry name" value="DYNc"/>
    <property type="match status" value="1"/>
</dbReference>
<keyword evidence="5" id="KW-0175">Coiled coil</keyword>
<dbReference type="GO" id="GO:0048312">
    <property type="term" value="P:intracellular distribution of mitochondria"/>
    <property type="evidence" value="ECO:0007669"/>
    <property type="project" value="TreeGrafter"/>
</dbReference>
<dbReference type="InterPro" id="IPR025574">
    <property type="entry name" value="Nucleoporin_FG_rpt"/>
</dbReference>
<dbReference type="Pfam" id="PF01031">
    <property type="entry name" value="Dynamin_M"/>
    <property type="match status" value="1"/>
</dbReference>
<evidence type="ECO:0000313" key="10">
    <source>
        <dbReference type="Proteomes" id="UP000236546"/>
    </source>
</evidence>
<feature type="compositionally biased region" description="Low complexity" evidence="6">
    <location>
        <begin position="1160"/>
        <end position="1199"/>
    </location>
</feature>
<keyword evidence="3" id="KW-0539">Nucleus</keyword>
<dbReference type="InterPro" id="IPR001401">
    <property type="entry name" value="Dynamin_GTPase"/>
</dbReference>
<feature type="compositionally biased region" description="Low complexity" evidence="6">
    <location>
        <begin position="948"/>
        <end position="961"/>
    </location>
</feature>
<feature type="region of interest" description="Disordered" evidence="6">
    <location>
        <begin position="734"/>
        <end position="768"/>
    </location>
</feature>
<dbReference type="EMBL" id="MTYH01000037">
    <property type="protein sequence ID" value="PNP43685.1"/>
    <property type="molecule type" value="Genomic_DNA"/>
</dbReference>
<dbReference type="PROSITE" id="PS51718">
    <property type="entry name" value="G_DYNAMIN_2"/>
    <property type="match status" value="1"/>
</dbReference>
<dbReference type="InterPro" id="IPR000375">
    <property type="entry name" value="Dynamin_stalk"/>
</dbReference>
<feature type="coiled-coil region" evidence="5">
    <location>
        <begin position="697"/>
        <end position="731"/>
    </location>
</feature>
<dbReference type="InterPro" id="IPR045063">
    <property type="entry name" value="Dynamin_N"/>
</dbReference>
<dbReference type="GO" id="GO:0005643">
    <property type="term" value="C:nuclear pore"/>
    <property type="evidence" value="ECO:0007669"/>
    <property type="project" value="UniProtKB-SubCell"/>
</dbReference>
<evidence type="ECO:0000259" key="7">
    <source>
        <dbReference type="PROSITE" id="PS51388"/>
    </source>
</evidence>
<dbReference type="InterPro" id="IPR027417">
    <property type="entry name" value="P-loop_NTPase"/>
</dbReference>
<dbReference type="PRINTS" id="PR00195">
    <property type="entry name" value="DYNAMIN"/>
</dbReference>
<dbReference type="GO" id="GO:0000266">
    <property type="term" value="P:mitochondrial fission"/>
    <property type="evidence" value="ECO:0007669"/>
    <property type="project" value="TreeGrafter"/>
</dbReference>
<evidence type="ECO:0000256" key="5">
    <source>
        <dbReference type="SAM" id="Coils"/>
    </source>
</evidence>
<proteinExistence type="predicted"/>
<dbReference type="AlphaFoldDB" id="A0A2K0TDS3"/>
<evidence type="ECO:0000256" key="1">
    <source>
        <dbReference type="ARBA" id="ARBA00004567"/>
    </source>
</evidence>
<dbReference type="SUPFAM" id="SSF52540">
    <property type="entry name" value="P-loop containing nucleoside triphosphate hydrolases"/>
    <property type="match status" value="1"/>
</dbReference>
<name>A0A2K0TDS3_9HYPO</name>
<protein>
    <recommendedName>
        <fullName evidence="11">GED domain-containing protein</fullName>
    </recommendedName>
</protein>
<dbReference type="InterPro" id="IPR022812">
    <property type="entry name" value="Dynamin"/>
</dbReference>
<dbReference type="GO" id="GO:0006897">
    <property type="term" value="P:endocytosis"/>
    <property type="evidence" value="ECO:0007669"/>
    <property type="project" value="TreeGrafter"/>
</dbReference>
<keyword evidence="3" id="KW-0509">mRNA transport</keyword>
<evidence type="ECO:0000256" key="4">
    <source>
        <dbReference type="ARBA" id="ARBA00023134"/>
    </source>
</evidence>
<dbReference type="GO" id="GO:0003924">
    <property type="term" value="F:GTPase activity"/>
    <property type="evidence" value="ECO:0007669"/>
    <property type="project" value="InterPro"/>
</dbReference>
<dbReference type="Gene3D" id="3.40.50.300">
    <property type="entry name" value="P-loop containing nucleotide triphosphate hydrolases"/>
    <property type="match status" value="1"/>
</dbReference>
<feature type="region of interest" description="Disordered" evidence="6">
    <location>
        <begin position="1159"/>
        <end position="1229"/>
    </location>
</feature>
<keyword evidence="3" id="KW-0653">Protein transport</keyword>
<dbReference type="CDD" id="cd08771">
    <property type="entry name" value="DLP_1"/>
    <property type="match status" value="1"/>
</dbReference>
<evidence type="ECO:0000313" key="9">
    <source>
        <dbReference type="EMBL" id="PNP43685.1"/>
    </source>
</evidence>
<dbReference type="OrthoDB" id="415706at2759"/>
<dbReference type="GO" id="GO:0016559">
    <property type="term" value="P:peroxisome fission"/>
    <property type="evidence" value="ECO:0007669"/>
    <property type="project" value="TreeGrafter"/>
</dbReference>
<comment type="caution">
    <text evidence="9">The sequence shown here is derived from an EMBL/GenBank/DDBJ whole genome shotgun (WGS) entry which is preliminary data.</text>
</comment>
<feature type="domain" description="GED" evidence="7">
    <location>
        <begin position="645"/>
        <end position="736"/>
    </location>
</feature>
<dbReference type="Proteomes" id="UP000236546">
    <property type="component" value="Unassembled WGS sequence"/>
</dbReference>
<gene>
    <name evidence="9" type="ORF">TGAMA5MH_04657</name>
</gene>
<dbReference type="GO" id="GO:0016020">
    <property type="term" value="C:membrane"/>
    <property type="evidence" value="ECO:0007669"/>
    <property type="project" value="TreeGrafter"/>
</dbReference>
<keyword evidence="3" id="KW-0811">Translocation</keyword>
<sequence length="1229" mass="132686">MAPEPLDSEETRRLLATISKLDDLCVLFVDQPQIIVVGDQGSGKSSVLEAISRIHFPVGDGVCTRFPIELVLRRAPQEHTSLEVLFDAKSLDVGGRSFLRTSRTREPFFHIGFPRTELPALITRAKEHMCLEDGKATGFSRDVLLVEIEGPDVPSVTLVDLPGFIHPGFSSQLQDWKIVVDDLVDSYMRRPNSLMLTVVSADVPLSAHAVLNRAARFDPYGDRTIGVITKPDLCPSTNIEDQYIKLAKGQEPNHRLPLGWHVLRNRGPKEPAVDYDERDAEEDYFLAEGTRKWWRLPLNRGGVDGLRGNLAETLLKHIRNKLPDLIEEVEKEIETRQARLKKMGASRTNINEMRDYLLGISATFHRLAEHAVEGRYNDPFFASPTVQETSKIKFRKLRALLRNLNRAFALTMKRKGARYKIQWEQEQQDNDNGENAEEQLANYMAEAEAPEYLQPYLDLYDFPDPTLKSEATINTRIERIASGSQGAEFPGLPNSDLIMQLFRDLSEPWPRIALRHLDIVVERTRLFVYHLFDYILEDDKKTRDAILAEYVDPVFETTTEALKSKLNEILRPYTSGHGLPLDLEFRAGLSKRKLARMAAQIAELLEQNQSSFTYSTTSYRLIKYADVRNMVMEANGMTLSSDFGTDVVIDMMLTHYEASLKTFTDNVVHLVIENCLVSNLPDIFSTKIVTQMSDDKLRQVAEELPKMREERIELEDEIEKLRVGLQECQRSRPRNFAAPADNFPELTSPTGTKAPEPNPFSHKDVKKPASRKYRVKLPPFTEYAKITTPSESPFGQVASTGVSFATLLQKEPDISFSALKGKAPVFGTDVNEDTYEFESDDEKAKRVKSESEPSIFGSRKIAEPSKRIPSPATSLFGAKAPAAKSSLFGSGAAITMTPATATPVTAFGSVPASSSNSAQGTGNTAATTTAAVKPAFGSQNFAKPADDSTSGSTAATTATAAKPVFGSQNPPKPTTSSTSNPTASAAPVSAFGSVLLAQNAAQIPSLGGKTPSAATTPAAKPSLFGAATPTSQASAAPKLSLFGATTTSSQASVPKPSLFGSGIAASQSPSVKPSLFGAATSTSQAPAPKSSVFGSGAATTTSQAATPIASFFGTVAATSSSQSPAPKPSLFGATAAPSGPAMPFGVSKPLVSAPKPSLFGTSTTSATTAATTTGLTTEKKTLATTVESSNSTPSKTPSTDGLVGSPAAPPPQSSLSDTVKSSSSSIVNA</sequence>
<comment type="subcellular location">
    <subcellularLocation>
        <location evidence="1">Nucleus</location>
        <location evidence="1">Nuclear pore complex</location>
    </subcellularLocation>
</comment>
<accession>A0A2K0TDS3</accession>
<evidence type="ECO:0000256" key="3">
    <source>
        <dbReference type="ARBA" id="ARBA00023132"/>
    </source>
</evidence>
<reference evidence="9 10" key="1">
    <citation type="submission" date="2017-02" db="EMBL/GenBank/DDBJ databases">
        <title>Genomes of Trichoderma spp. with biocontrol activity.</title>
        <authorList>
            <person name="Gardiner D."/>
            <person name="Kazan K."/>
            <person name="Vos C."/>
            <person name="Harvey P."/>
        </authorList>
    </citation>
    <scope>NUCLEOTIDE SEQUENCE [LARGE SCALE GENOMIC DNA]</scope>
    <source>
        <strain evidence="9 10">A5MH</strain>
    </source>
</reference>
<feature type="compositionally biased region" description="Low complexity" evidence="6">
    <location>
        <begin position="974"/>
        <end position="984"/>
    </location>
</feature>
<evidence type="ECO:0000256" key="2">
    <source>
        <dbReference type="ARBA" id="ARBA00022741"/>
    </source>
</evidence>
<dbReference type="InterPro" id="IPR020850">
    <property type="entry name" value="GED_dom"/>
</dbReference>
<evidence type="ECO:0000256" key="6">
    <source>
        <dbReference type="SAM" id="MobiDB-lite"/>
    </source>
</evidence>
<dbReference type="GO" id="GO:0008017">
    <property type="term" value="F:microtubule binding"/>
    <property type="evidence" value="ECO:0007669"/>
    <property type="project" value="TreeGrafter"/>
</dbReference>
<dbReference type="PANTHER" id="PTHR11566:SF149">
    <property type="entry name" value="GTPASE, PUTATIVE (AFU_ORTHOLOGUE AFUA_6G11890)-RELATED"/>
    <property type="match status" value="1"/>
</dbReference>
<dbReference type="InterPro" id="IPR030381">
    <property type="entry name" value="G_DYNAMIN_dom"/>
</dbReference>